<protein>
    <submittedName>
        <fullName evidence="1">Uncharacterized protein</fullName>
    </submittedName>
</protein>
<evidence type="ECO:0000313" key="2">
    <source>
        <dbReference type="Proteomes" id="UP000012106"/>
    </source>
</evidence>
<dbReference type="AlphaFoldDB" id="M6JR64"/>
<dbReference type="EMBL" id="AHMU02000045">
    <property type="protein sequence ID" value="EMN22015.1"/>
    <property type="molecule type" value="Genomic_DNA"/>
</dbReference>
<accession>M6JR64</accession>
<dbReference type="Proteomes" id="UP000012106">
    <property type="component" value="Unassembled WGS sequence"/>
</dbReference>
<sequence length="120" mass="13758">MTKEEVFEQLKGLWSTEQAWGGGVFIGFYQTKEGYQLIMNDGPDSVSFDKIELSCNEKKHCIVFGSKNQKDPVLEFDLQSKNEIKVGDIKEYKISNSKGSMNSPFESRLFQKGDILKKYE</sequence>
<proteinExistence type="predicted"/>
<reference evidence="1 2" key="1">
    <citation type="submission" date="2013-01" db="EMBL/GenBank/DDBJ databases">
        <authorList>
            <person name="Harkins D.M."/>
            <person name="Durkin A.S."/>
            <person name="Brinkac L.M."/>
            <person name="Haft D.H."/>
            <person name="Selengut J.D."/>
            <person name="Sanka R."/>
            <person name="DePew J."/>
            <person name="Purushe J."/>
            <person name="Hartskeerl R.A."/>
            <person name="Ahmed A."/>
            <person name="van der Linden H."/>
            <person name="Goris M.G.A."/>
            <person name="Vinetz J.M."/>
            <person name="Sutton G.G."/>
            <person name="Nierman W.C."/>
            <person name="Fouts D.E."/>
        </authorList>
    </citation>
    <scope>NUCLEOTIDE SEQUENCE [LARGE SCALE GENOMIC DNA]</scope>
    <source>
        <strain evidence="1 2">MAVJ 401</strain>
    </source>
</reference>
<gene>
    <name evidence="1" type="ORF">LEP1GSC063_4126</name>
</gene>
<name>M6JR64_9LEPT</name>
<organism evidence="1 2">
    <name type="scientific">Leptospira santarosai serovar Arenal str. MAVJ 401</name>
    <dbReference type="NCBI Taxonomy" id="1049976"/>
    <lineage>
        <taxon>Bacteria</taxon>
        <taxon>Pseudomonadati</taxon>
        <taxon>Spirochaetota</taxon>
        <taxon>Spirochaetia</taxon>
        <taxon>Leptospirales</taxon>
        <taxon>Leptospiraceae</taxon>
        <taxon>Leptospira</taxon>
    </lineage>
</organism>
<evidence type="ECO:0000313" key="1">
    <source>
        <dbReference type="EMBL" id="EMN22015.1"/>
    </source>
</evidence>
<comment type="caution">
    <text evidence="1">The sequence shown here is derived from an EMBL/GenBank/DDBJ whole genome shotgun (WGS) entry which is preliminary data.</text>
</comment>
<dbReference type="RefSeq" id="WP_004471501.1">
    <property type="nucleotide sequence ID" value="NZ_AHMU02000045.1"/>
</dbReference>